<evidence type="ECO:0000313" key="3">
    <source>
        <dbReference type="Proteomes" id="UP000607653"/>
    </source>
</evidence>
<keyword evidence="1" id="KW-0812">Transmembrane</keyword>
<keyword evidence="1" id="KW-0472">Membrane</keyword>
<sequence length="83" mass="9419">MPGLLVIFYICLMVGVAGTPFGRRDRCICIDGRSSWLFLCCYFLPRCLFYAYCMPGQLVIFYICLMVGVAGTPFGSKKQLYLH</sequence>
<evidence type="ECO:0000256" key="1">
    <source>
        <dbReference type="SAM" id="Phobius"/>
    </source>
</evidence>
<proteinExistence type="predicted"/>
<feature type="transmembrane region" description="Helical" evidence="1">
    <location>
        <begin position="6"/>
        <end position="22"/>
    </location>
</feature>
<dbReference type="AlphaFoldDB" id="A0A822YL46"/>
<name>A0A822YL46_NELNU</name>
<evidence type="ECO:0000313" key="2">
    <source>
        <dbReference type="EMBL" id="DAD31636.1"/>
    </source>
</evidence>
<dbReference type="Proteomes" id="UP000607653">
    <property type="component" value="Unassembled WGS sequence"/>
</dbReference>
<organism evidence="2 3">
    <name type="scientific">Nelumbo nucifera</name>
    <name type="common">Sacred lotus</name>
    <dbReference type="NCBI Taxonomy" id="4432"/>
    <lineage>
        <taxon>Eukaryota</taxon>
        <taxon>Viridiplantae</taxon>
        <taxon>Streptophyta</taxon>
        <taxon>Embryophyta</taxon>
        <taxon>Tracheophyta</taxon>
        <taxon>Spermatophyta</taxon>
        <taxon>Magnoliopsida</taxon>
        <taxon>Proteales</taxon>
        <taxon>Nelumbonaceae</taxon>
        <taxon>Nelumbo</taxon>
    </lineage>
</organism>
<dbReference type="EMBL" id="DUZY01000003">
    <property type="protein sequence ID" value="DAD31636.1"/>
    <property type="molecule type" value="Genomic_DNA"/>
</dbReference>
<keyword evidence="1" id="KW-1133">Transmembrane helix</keyword>
<feature type="transmembrane region" description="Helical" evidence="1">
    <location>
        <begin position="58"/>
        <end position="76"/>
    </location>
</feature>
<keyword evidence="3" id="KW-1185">Reference proteome</keyword>
<reference evidence="2 3" key="1">
    <citation type="journal article" date="2020" name="Mol. Biol. Evol.">
        <title>Distinct Expression and Methylation Patterns for Genes with Different Fates following a Single Whole-Genome Duplication in Flowering Plants.</title>
        <authorList>
            <person name="Shi T."/>
            <person name="Rahmani R.S."/>
            <person name="Gugger P.F."/>
            <person name="Wang M."/>
            <person name="Li H."/>
            <person name="Zhang Y."/>
            <person name="Li Z."/>
            <person name="Wang Q."/>
            <person name="Van de Peer Y."/>
            <person name="Marchal K."/>
            <person name="Chen J."/>
        </authorList>
    </citation>
    <scope>NUCLEOTIDE SEQUENCE [LARGE SCALE GENOMIC DNA]</scope>
    <source>
        <tissue evidence="2">Leaf</tissue>
    </source>
</reference>
<accession>A0A822YL46</accession>
<gene>
    <name evidence="2" type="ORF">HUJ06_010487</name>
</gene>
<comment type="caution">
    <text evidence="2">The sequence shown here is derived from an EMBL/GenBank/DDBJ whole genome shotgun (WGS) entry which is preliminary data.</text>
</comment>
<protein>
    <submittedName>
        <fullName evidence="2">Uncharacterized protein</fullName>
    </submittedName>
</protein>